<evidence type="ECO:0000313" key="1">
    <source>
        <dbReference type="EMBL" id="CRL23011.1"/>
    </source>
</evidence>
<accession>A0A0G4P9M1</accession>
<proteinExistence type="predicted"/>
<evidence type="ECO:0000313" key="2">
    <source>
        <dbReference type="Proteomes" id="UP000053732"/>
    </source>
</evidence>
<dbReference type="STRING" id="1429867.A0A0G4P9M1"/>
<gene>
    <name evidence="1" type="ORF">PCAMFM013_S008g000440</name>
</gene>
<organism evidence="1 2">
    <name type="scientific">Penicillium camemberti (strain FM 013)</name>
    <dbReference type="NCBI Taxonomy" id="1429867"/>
    <lineage>
        <taxon>Eukaryota</taxon>
        <taxon>Fungi</taxon>
        <taxon>Dikarya</taxon>
        <taxon>Ascomycota</taxon>
        <taxon>Pezizomycotina</taxon>
        <taxon>Eurotiomycetes</taxon>
        <taxon>Eurotiomycetidae</taxon>
        <taxon>Eurotiales</taxon>
        <taxon>Aspergillaceae</taxon>
        <taxon>Penicillium</taxon>
    </lineage>
</organism>
<keyword evidence="2" id="KW-1185">Reference proteome</keyword>
<reference evidence="1 2" key="1">
    <citation type="journal article" date="2014" name="Nat. Commun.">
        <title>Multiple recent horizontal transfers of a large genomic region in cheese making fungi.</title>
        <authorList>
            <person name="Cheeseman K."/>
            <person name="Ropars J."/>
            <person name="Renault P."/>
            <person name="Dupont J."/>
            <person name="Gouzy J."/>
            <person name="Branca A."/>
            <person name="Abraham A.L."/>
            <person name="Ceppi M."/>
            <person name="Conseiller E."/>
            <person name="Debuchy R."/>
            <person name="Malagnac F."/>
            <person name="Goarin A."/>
            <person name="Silar P."/>
            <person name="Lacoste S."/>
            <person name="Sallet E."/>
            <person name="Bensimon A."/>
            <person name="Giraud T."/>
            <person name="Brygoo Y."/>
        </authorList>
    </citation>
    <scope>NUCLEOTIDE SEQUENCE [LARGE SCALE GENOMIC DNA]</scope>
    <source>
        <strain evidence="2">FM 013</strain>
    </source>
</reference>
<dbReference type="Proteomes" id="UP000053732">
    <property type="component" value="Unassembled WGS sequence"/>
</dbReference>
<sequence>MLWSLQPLHDSLRDKTHLRYLCTVQRAALIRVLSSFRTVETITLDVEAHVLPNTCVCATAHKTPSLDFIPYPRLKAGFEMMLNSTQAMDPPRRSYE</sequence>
<dbReference type="AlphaFoldDB" id="A0A0G4P9M1"/>
<protein>
    <submittedName>
        <fullName evidence="1">Str. FM013</fullName>
    </submittedName>
</protein>
<dbReference type="EMBL" id="HG793141">
    <property type="protein sequence ID" value="CRL23011.1"/>
    <property type="molecule type" value="Genomic_DNA"/>
</dbReference>
<name>A0A0G4P9M1_PENC3</name>